<dbReference type="PROSITE" id="PS50110">
    <property type="entry name" value="RESPONSE_REGULATORY"/>
    <property type="match status" value="1"/>
</dbReference>
<feature type="non-terminal residue" evidence="3">
    <location>
        <position position="102"/>
    </location>
</feature>
<sequence length="102" mass="11313">MLRLKNSHTILAVDDEFGPREALRMILQDKYNVLTTDNPQEAMDIASSANVDIVMLDIKMPRISGLKLLKAMKTVAPDVEVVLITAYPSTQSAIEAMQYGAY</sequence>
<dbReference type="EMBL" id="BARS01021632">
    <property type="protein sequence ID" value="GAG05812.1"/>
    <property type="molecule type" value="Genomic_DNA"/>
</dbReference>
<reference evidence="3" key="1">
    <citation type="journal article" date="2014" name="Front. Microbiol.">
        <title>High frequency of phylogenetically diverse reductive dehalogenase-homologous genes in deep subseafloor sedimentary metagenomes.</title>
        <authorList>
            <person name="Kawai M."/>
            <person name="Futagami T."/>
            <person name="Toyoda A."/>
            <person name="Takaki Y."/>
            <person name="Nishi S."/>
            <person name="Hori S."/>
            <person name="Arai W."/>
            <person name="Tsubouchi T."/>
            <person name="Morono Y."/>
            <person name="Uchiyama I."/>
            <person name="Ito T."/>
            <person name="Fujiyama A."/>
            <person name="Inagaki F."/>
            <person name="Takami H."/>
        </authorList>
    </citation>
    <scope>NUCLEOTIDE SEQUENCE</scope>
    <source>
        <strain evidence="3">Expedition CK06-06</strain>
    </source>
</reference>
<evidence type="ECO:0000313" key="3">
    <source>
        <dbReference type="EMBL" id="GAG05812.1"/>
    </source>
</evidence>
<dbReference type="PANTHER" id="PTHR44591">
    <property type="entry name" value="STRESS RESPONSE REGULATOR PROTEIN 1"/>
    <property type="match status" value="1"/>
</dbReference>
<feature type="domain" description="Response regulatory" evidence="2">
    <location>
        <begin position="9"/>
        <end position="102"/>
    </location>
</feature>
<dbReference type="InterPro" id="IPR011006">
    <property type="entry name" value="CheY-like_superfamily"/>
</dbReference>
<dbReference type="Pfam" id="PF00072">
    <property type="entry name" value="Response_reg"/>
    <property type="match status" value="1"/>
</dbReference>
<dbReference type="InterPro" id="IPR050595">
    <property type="entry name" value="Bact_response_regulator"/>
</dbReference>
<dbReference type="InterPro" id="IPR001789">
    <property type="entry name" value="Sig_transdc_resp-reg_receiver"/>
</dbReference>
<dbReference type="SUPFAM" id="SSF52172">
    <property type="entry name" value="CheY-like"/>
    <property type="match status" value="1"/>
</dbReference>
<evidence type="ECO:0000256" key="1">
    <source>
        <dbReference type="ARBA" id="ARBA00022553"/>
    </source>
</evidence>
<dbReference type="GO" id="GO:0000160">
    <property type="term" value="P:phosphorelay signal transduction system"/>
    <property type="evidence" value="ECO:0007669"/>
    <property type="project" value="InterPro"/>
</dbReference>
<evidence type="ECO:0000259" key="2">
    <source>
        <dbReference type="PROSITE" id="PS50110"/>
    </source>
</evidence>
<dbReference type="SMART" id="SM00448">
    <property type="entry name" value="REC"/>
    <property type="match status" value="1"/>
</dbReference>
<protein>
    <recommendedName>
        <fullName evidence="2">Response regulatory domain-containing protein</fullName>
    </recommendedName>
</protein>
<keyword evidence="1" id="KW-0597">Phosphoprotein</keyword>
<gene>
    <name evidence="3" type="ORF">S01H1_34706</name>
</gene>
<proteinExistence type="predicted"/>
<dbReference type="Gene3D" id="3.40.50.2300">
    <property type="match status" value="1"/>
</dbReference>
<dbReference type="PANTHER" id="PTHR44591:SF3">
    <property type="entry name" value="RESPONSE REGULATORY DOMAIN-CONTAINING PROTEIN"/>
    <property type="match status" value="1"/>
</dbReference>
<dbReference type="AlphaFoldDB" id="X0V311"/>
<accession>X0V311</accession>
<organism evidence="3">
    <name type="scientific">marine sediment metagenome</name>
    <dbReference type="NCBI Taxonomy" id="412755"/>
    <lineage>
        <taxon>unclassified sequences</taxon>
        <taxon>metagenomes</taxon>
        <taxon>ecological metagenomes</taxon>
    </lineage>
</organism>
<comment type="caution">
    <text evidence="3">The sequence shown here is derived from an EMBL/GenBank/DDBJ whole genome shotgun (WGS) entry which is preliminary data.</text>
</comment>
<name>X0V311_9ZZZZ</name>